<name>A0A326UIV9_THEHA</name>
<comment type="caution">
    <text evidence="1">The sequence shown here is derived from an EMBL/GenBank/DDBJ whole genome shotgun (WGS) entry which is preliminary data.</text>
</comment>
<dbReference type="OrthoDB" id="5107704at2"/>
<keyword evidence="2" id="KW-1185">Reference proteome</keyword>
<dbReference type="RefSeq" id="WP_111323524.1">
    <property type="nucleotide sequence ID" value="NZ_BIFX01000001.1"/>
</dbReference>
<evidence type="ECO:0000313" key="1">
    <source>
        <dbReference type="EMBL" id="PZW28379.1"/>
    </source>
</evidence>
<proteinExistence type="predicted"/>
<evidence type="ECO:0000313" key="2">
    <source>
        <dbReference type="Proteomes" id="UP000248806"/>
    </source>
</evidence>
<dbReference type="EMBL" id="QKUF01000010">
    <property type="protein sequence ID" value="PZW28379.1"/>
    <property type="molecule type" value="Genomic_DNA"/>
</dbReference>
<protein>
    <submittedName>
        <fullName evidence="1">Uncharacterized protein</fullName>
    </submittedName>
</protein>
<organism evidence="1 2">
    <name type="scientific">Thermosporothrix hazakensis</name>
    <dbReference type="NCBI Taxonomy" id="644383"/>
    <lineage>
        <taxon>Bacteria</taxon>
        <taxon>Bacillati</taxon>
        <taxon>Chloroflexota</taxon>
        <taxon>Ktedonobacteria</taxon>
        <taxon>Ktedonobacterales</taxon>
        <taxon>Thermosporotrichaceae</taxon>
        <taxon>Thermosporothrix</taxon>
    </lineage>
</organism>
<gene>
    <name evidence="1" type="ORF">EI42_03133</name>
</gene>
<dbReference type="AlphaFoldDB" id="A0A326UIV9"/>
<sequence length="403" mass="46472">MTYNSVHDLPSFVELSNQLNALKLVSIFLPPDERTKLKQLEAQIKELGDTVDNFYTLLGDRHWIFHDSLNVEKVRGILAHNTSAEDAERQFIALYTDPEFLDFAIMRCNRFEALRKRMRLIEKARDDYFAERYYACIFLLLSVADGFVNELDSEHRGLHTRSEEELGAWDSPISHHKGIANVHRTFLKTISVTRTEPVYELYRNGIMHGTVLDFDNIVVASKAWNMLFAVVDWATAKKKAEMPKPPQKSFRETIHQMIETEKDKKLLGEWSSYVLHAGEPGFEDDPAFVACTAYLAAWKAKNYGKMSKFLSNMVVAYHRENAMPKRVSDDYKPHALEEFEVLSLNHETASVCNIEVKTKIASRKEHIATLRWLYEDKNGKVTLLSKGDGEWKLLTWGVAFFLN</sequence>
<accession>A0A326UIV9</accession>
<dbReference type="Proteomes" id="UP000248806">
    <property type="component" value="Unassembled WGS sequence"/>
</dbReference>
<reference evidence="1 2" key="1">
    <citation type="submission" date="2018-06" db="EMBL/GenBank/DDBJ databases">
        <title>Genomic Encyclopedia of Archaeal and Bacterial Type Strains, Phase II (KMG-II): from individual species to whole genera.</title>
        <authorList>
            <person name="Goeker M."/>
        </authorList>
    </citation>
    <scope>NUCLEOTIDE SEQUENCE [LARGE SCALE GENOMIC DNA]</scope>
    <source>
        <strain evidence="1 2">ATCC BAA-1881</strain>
    </source>
</reference>